<comment type="caution">
    <text evidence="1">The sequence shown here is derived from an EMBL/GenBank/DDBJ whole genome shotgun (WGS) entry which is preliminary data.</text>
</comment>
<dbReference type="OrthoDB" id="2354029at2"/>
<accession>A0A150M4R0</accession>
<dbReference type="AlphaFoldDB" id="A0A150M4R0"/>
<dbReference type="EMBL" id="LQYT01000040">
    <property type="protein sequence ID" value="KYD19395.1"/>
    <property type="molecule type" value="Genomic_DNA"/>
</dbReference>
<gene>
    <name evidence="1" type="ORF">B4135_0299</name>
</gene>
<reference evidence="1 2" key="1">
    <citation type="submission" date="2016-01" db="EMBL/GenBank/DDBJ databases">
        <title>Draft Genome Sequences of Seven Thermophilic Sporeformers Isolated from Foods.</title>
        <authorList>
            <person name="Berendsen E.M."/>
            <person name="Wells-Bennik M.H."/>
            <person name="Krawcyk A.O."/>
            <person name="De Jong A."/>
            <person name="Holsappel S."/>
            <person name="Eijlander R.T."/>
            <person name="Kuipers O.P."/>
        </authorList>
    </citation>
    <scope>NUCLEOTIDE SEQUENCE [LARGE SCALE GENOMIC DNA]</scope>
    <source>
        <strain evidence="1 2">B4135</strain>
    </source>
</reference>
<name>A0A150M4R0_9BACI</name>
<dbReference type="Proteomes" id="UP000075683">
    <property type="component" value="Unassembled WGS sequence"/>
</dbReference>
<evidence type="ECO:0000313" key="2">
    <source>
        <dbReference type="Proteomes" id="UP000075683"/>
    </source>
</evidence>
<dbReference type="RefSeq" id="WP_153017622.1">
    <property type="nucleotide sequence ID" value="NZ_LQYT01000040.1"/>
</dbReference>
<evidence type="ECO:0000313" key="1">
    <source>
        <dbReference type="EMBL" id="KYD19395.1"/>
    </source>
</evidence>
<sequence length="101" mass="11512">MTGKQENMSIFLTVFSISKGHYVQPLMEEAAEKLQDWRGKDAKYSTIFIEMNNETTTIDVTYDAHGLYYLSNLEKHGSAVNIAKQLQNCKAVLKESICEYP</sequence>
<proteinExistence type="predicted"/>
<dbReference type="STRING" id="301148.B4135_0299"/>
<organism evidence="1 2">
    <name type="scientific">Caldibacillus debilis</name>
    <dbReference type="NCBI Taxonomy" id="301148"/>
    <lineage>
        <taxon>Bacteria</taxon>
        <taxon>Bacillati</taxon>
        <taxon>Bacillota</taxon>
        <taxon>Bacilli</taxon>
        <taxon>Bacillales</taxon>
        <taxon>Bacillaceae</taxon>
        <taxon>Caldibacillus</taxon>
    </lineage>
</organism>
<protein>
    <submittedName>
        <fullName evidence="1">Uncharacterized protein</fullName>
    </submittedName>
</protein>